<reference evidence="1 2" key="1">
    <citation type="submission" date="2024-06" db="EMBL/GenBank/DDBJ databases">
        <title>A chromosome level genome sequence of Diviner's sage (Salvia divinorum).</title>
        <authorList>
            <person name="Ford S.A."/>
            <person name="Ro D.-K."/>
            <person name="Ness R.W."/>
            <person name="Phillips M.A."/>
        </authorList>
    </citation>
    <scope>NUCLEOTIDE SEQUENCE [LARGE SCALE GENOMIC DNA]</scope>
    <source>
        <strain evidence="1">SAF-2024a</strain>
        <tissue evidence="1">Leaf</tissue>
    </source>
</reference>
<name>A0ABD1G6S6_SALDI</name>
<dbReference type="Proteomes" id="UP001567538">
    <property type="component" value="Unassembled WGS sequence"/>
</dbReference>
<proteinExistence type="predicted"/>
<dbReference type="EMBL" id="JBEAFC010000010">
    <property type="protein sequence ID" value="KAL1538808.1"/>
    <property type="molecule type" value="Genomic_DNA"/>
</dbReference>
<dbReference type="AlphaFoldDB" id="A0ABD1G6S6"/>
<gene>
    <name evidence="1" type="ORF">AAHA92_27507</name>
</gene>
<comment type="caution">
    <text evidence="1">The sequence shown here is derived from an EMBL/GenBank/DDBJ whole genome shotgun (WGS) entry which is preliminary data.</text>
</comment>
<evidence type="ECO:0000313" key="2">
    <source>
        <dbReference type="Proteomes" id="UP001567538"/>
    </source>
</evidence>
<organism evidence="1 2">
    <name type="scientific">Salvia divinorum</name>
    <name type="common">Maria pastora</name>
    <name type="synonym">Diviner's sage</name>
    <dbReference type="NCBI Taxonomy" id="28513"/>
    <lineage>
        <taxon>Eukaryota</taxon>
        <taxon>Viridiplantae</taxon>
        <taxon>Streptophyta</taxon>
        <taxon>Embryophyta</taxon>
        <taxon>Tracheophyta</taxon>
        <taxon>Spermatophyta</taxon>
        <taxon>Magnoliopsida</taxon>
        <taxon>eudicotyledons</taxon>
        <taxon>Gunneridae</taxon>
        <taxon>Pentapetalae</taxon>
        <taxon>asterids</taxon>
        <taxon>lamiids</taxon>
        <taxon>Lamiales</taxon>
        <taxon>Lamiaceae</taxon>
        <taxon>Nepetoideae</taxon>
        <taxon>Mentheae</taxon>
        <taxon>Salviinae</taxon>
        <taxon>Salvia</taxon>
        <taxon>Salvia subgen. Calosphace</taxon>
    </lineage>
</organism>
<sequence>MGFRVLDVLRSISVWCSGYFADFTGDVSINRGSIQASLAMARRRTLHPKLSSLLQLRVISVRKSSAFTLIPRHAALPKERARAGEVQLIVQLERDSWLGDNTRFIVEKKGPASGGTFAAQDKSHIHRIFIKPRRSTTDGRQNSLMQFNSTQVYNS</sequence>
<evidence type="ECO:0000313" key="1">
    <source>
        <dbReference type="EMBL" id="KAL1538808.1"/>
    </source>
</evidence>
<protein>
    <submittedName>
        <fullName evidence="1">Uncharacterized protein</fullName>
    </submittedName>
</protein>
<keyword evidence="2" id="KW-1185">Reference proteome</keyword>
<accession>A0ABD1G6S6</accession>